<sequence>MNQKGVAYLLILILGTVIILASTVYYTSIMVEARVSNNARLVSEVFYHTESSIHQVVTDTRNIHTVGYNPMVLTSYDFRTIANLGLNASYVLPGKYARGKLSSTITFKNIGISVITSVPNTGLEERKIKYLVSSEGALLRGTETLLPQRIEEEVTITLRRTAGFQPPPVTIPHPWHGFTFAFASNGTIIFDGTAEAHGSIFANGNIDLGRSSSQVRVRGGEAYSHREIVGVGIIEPRSGHPPLNRSVPQLIFPTINHDHYRRIADYIFPNEVTFAGWNHAWTDINGDGQIVIFVDGNFNITQNFINPVRAVVVSRGVAWIRIGNAIIGSTTIPLALFTAGIRDRSIGGTVRLNGYYYPSGNIDIHGNAEIRGSIATRFNIRIRGNARIIHDLNLGQGIDLSIDPTVTQPPPVPPGEWGFTEIKSVPGSWKRGN</sequence>
<evidence type="ECO:0000256" key="1">
    <source>
        <dbReference type="SAM" id="Phobius"/>
    </source>
</evidence>
<comment type="caution">
    <text evidence="2">The sequence shown here is derived from an EMBL/GenBank/DDBJ whole genome shotgun (WGS) entry which is preliminary data.</text>
</comment>
<reference evidence="2 3" key="1">
    <citation type="journal article" date="2021" name="bioRxiv">
        <title>Unique metabolic strategies in Hadean analogues reveal hints for primordial physiology.</title>
        <authorList>
            <person name="Nobu M.K."/>
            <person name="Nakai R."/>
            <person name="Tamazawa S."/>
            <person name="Mori H."/>
            <person name="Toyoda A."/>
            <person name="Ijiri A."/>
            <person name="Suzuki S."/>
            <person name="Kurokawa K."/>
            <person name="Kamagata Y."/>
            <person name="Tamaki H."/>
        </authorList>
    </citation>
    <scope>NUCLEOTIDE SEQUENCE [LARGE SCALE GENOMIC DNA]</scope>
    <source>
        <strain evidence="2">BS525</strain>
    </source>
</reference>
<name>A0A9E2BIS3_PSYF1</name>
<dbReference type="Proteomes" id="UP000811545">
    <property type="component" value="Unassembled WGS sequence"/>
</dbReference>
<organism evidence="2 3">
    <name type="scientific">Psychracetigena formicireducens</name>
    <dbReference type="NCBI Taxonomy" id="2986056"/>
    <lineage>
        <taxon>Bacteria</taxon>
        <taxon>Bacillati</taxon>
        <taxon>Candidatus Lithacetigenota</taxon>
        <taxon>Candidatus Psychracetigena</taxon>
    </lineage>
</organism>
<keyword evidence="1" id="KW-0812">Transmembrane</keyword>
<dbReference type="EMBL" id="QLTW01000084">
    <property type="protein sequence ID" value="MBT9145371.1"/>
    <property type="molecule type" value="Genomic_DNA"/>
</dbReference>
<evidence type="ECO:0000313" key="3">
    <source>
        <dbReference type="Proteomes" id="UP000811545"/>
    </source>
</evidence>
<keyword evidence="1" id="KW-1133">Transmembrane helix</keyword>
<gene>
    <name evidence="2" type="ORF">DDT42_01242</name>
</gene>
<accession>A0A9E2BIS3</accession>
<evidence type="ECO:0000313" key="2">
    <source>
        <dbReference type="EMBL" id="MBT9145371.1"/>
    </source>
</evidence>
<keyword evidence="1" id="KW-0472">Membrane</keyword>
<feature type="transmembrane region" description="Helical" evidence="1">
    <location>
        <begin position="6"/>
        <end position="26"/>
    </location>
</feature>
<protein>
    <submittedName>
        <fullName evidence="2">Uncharacterized protein</fullName>
    </submittedName>
</protein>
<proteinExistence type="predicted"/>
<dbReference type="AlphaFoldDB" id="A0A9E2BIS3"/>